<dbReference type="Gene3D" id="1.10.510.10">
    <property type="entry name" value="Transferase(Phosphotransferase) domain 1"/>
    <property type="match status" value="1"/>
</dbReference>
<keyword evidence="7" id="KW-0067">ATP-binding</keyword>
<dbReference type="InterPro" id="IPR000719">
    <property type="entry name" value="Prot_kinase_dom"/>
</dbReference>
<dbReference type="Pfam" id="PF06293">
    <property type="entry name" value="Kdo"/>
    <property type="match status" value="1"/>
</dbReference>
<evidence type="ECO:0000256" key="7">
    <source>
        <dbReference type="ARBA" id="ARBA00022840"/>
    </source>
</evidence>
<dbReference type="EMBL" id="UOFE01000013">
    <property type="protein sequence ID" value="VAW51107.1"/>
    <property type="molecule type" value="Genomic_DNA"/>
</dbReference>
<dbReference type="GO" id="GO:0009103">
    <property type="term" value="P:lipopolysaccharide biosynthetic process"/>
    <property type="evidence" value="ECO:0007669"/>
    <property type="project" value="UniProtKB-KW"/>
</dbReference>
<dbReference type="InterPro" id="IPR022826">
    <property type="entry name" value="KDO_kinase"/>
</dbReference>
<dbReference type="NCBIfam" id="NF002475">
    <property type="entry name" value="PRK01723.1"/>
    <property type="match status" value="1"/>
</dbReference>
<evidence type="ECO:0000256" key="3">
    <source>
        <dbReference type="ARBA" id="ARBA00022519"/>
    </source>
</evidence>
<keyword evidence="5" id="KW-0547">Nucleotide-binding</keyword>
<dbReference type="HAMAP" id="MF_00521">
    <property type="entry name" value="KDO_kinase"/>
    <property type="match status" value="1"/>
</dbReference>
<dbReference type="GO" id="GO:0005524">
    <property type="term" value="F:ATP binding"/>
    <property type="evidence" value="ECO:0007669"/>
    <property type="project" value="UniProtKB-KW"/>
</dbReference>
<name>A0A3B0WKK7_9ZZZZ</name>
<evidence type="ECO:0000256" key="9">
    <source>
        <dbReference type="ARBA" id="ARBA00023136"/>
    </source>
</evidence>
<evidence type="ECO:0000256" key="6">
    <source>
        <dbReference type="ARBA" id="ARBA00022777"/>
    </source>
</evidence>
<keyword evidence="4 11" id="KW-0808">Transferase</keyword>
<keyword evidence="8" id="KW-0448">Lipopolysaccharide biosynthesis</keyword>
<evidence type="ECO:0000256" key="4">
    <source>
        <dbReference type="ARBA" id="ARBA00022679"/>
    </source>
</evidence>
<comment type="subcellular location">
    <subcellularLocation>
        <location evidence="1">Cell inner membrane</location>
        <topology evidence="1">Peripheral membrane protein</topology>
        <orientation evidence="1">Cytoplasmic side</orientation>
    </subcellularLocation>
</comment>
<evidence type="ECO:0000256" key="2">
    <source>
        <dbReference type="ARBA" id="ARBA00022475"/>
    </source>
</evidence>
<protein>
    <submittedName>
        <fullName evidence="11">3-deoxy-D-manno-octulosonic acid kinase</fullName>
        <ecNumber evidence="11">2.7.1.-</ecNumber>
    </submittedName>
</protein>
<dbReference type="AlphaFoldDB" id="A0A3B0WKK7"/>
<keyword evidence="6 11" id="KW-0418">Kinase</keyword>
<evidence type="ECO:0000256" key="8">
    <source>
        <dbReference type="ARBA" id="ARBA00022985"/>
    </source>
</evidence>
<keyword evidence="9" id="KW-0472">Membrane</keyword>
<dbReference type="PROSITE" id="PS50011">
    <property type="entry name" value="PROTEIN_KINASE_DOM"/>
    <property type="match status" value="1"/>
</dbReference>
<dbReference type="GO" id="GO:0005886">
    <property type="term" value="C:plasma membrane"/>
    <property type="evidence" value="ECO:0007669"/>
    <property type="project" value="UniProtKB-SubCell"/>
</dbReference>
<accession>A0A3B0WKK7</accession>
<evidence type="ECO:0000256" key="5">
    <source>
        <dbReference type="ARBA" id="ARBA00022741"/>
    </source>
</evidence>
<organism evidence="11">
    <name type="scientific">hydrothermal vent metagenome</name>
    <dbReference type="NCBI Taxonomy" id="652676"/>
    <lineage>
        <taxon>unclassified sequences</taxon>
        <taxon>metagenomes</taxon>
        <taxon>ecological metagenomes</taxon>
    </lineage>
</organism>
<dbReference type="GO" id="GO:0004672">
    <property type="term" value="F:protein kinase activity"/>
    <property type="evidence" value="ECO:0007669"/>
    <property type="project" value="InterPro"/>
</dbReference>
<keyword evidence="3" id="KW-0997">Cell inner membrane</keyword>
<gene>
    <name evidence="11" type="ORF">MNBD_GAMMA05-983</name>
</gene>
<keyword evidence="2" id="KW-1003">Cell membrane</keyword>
<proteinExistence type="inferred from homology"/>
<evidence type="ECO:0000256" key="1">
    <source>
        <dbReference type="ARBA" id="ARBA00004515"/>
    </source>
</evidence>
<dbReference type="EC" id="2.7.1.-" evidence="11"/>
<reference evidence="11" key="1">
    <citation type="submission" date="2018-06" db="EMBL/GenBank/DDBJ databases">
        <authorList>
            <person name="Zhirakovskaya E."/>
        </authorList>
    </citation>
    <scope>NUCLEOTIDE SEQUENCE</scope>
</reference>
<feature type="domain" description="Protein kinase" evidence="10">
    <location>
        <begin position="52"/>
        <end position="253"/>
    </location>
</feature>
<sequence>MLAGRVKVVTDSRYKVVTIKNSIVLYDAGLISEPLLSLFDGEQQGAKNAGEYPNHSRTGIGRAKVVYFSLENRNLVLKHYYRGGLLASVLKDTYFGLSIENSRAFREWKLLKIMKGFGLPVPDAVAARIVKKTLTYHADLITEEIENINTLSDSLSTDNLEPSMWKNIGVCIKSFHNHDIYHADLNARNILVRNDGSVYLIDFDNSYVRKGTGAWKMANLARLRRSLIKFKGNTGEFNFEESDWELLLEGYLV</sequence>
<evidence type="ECO:0000259" key="10">
    <source>
        <dbReference type="PROSITE" id="PS50011"/>
    </source>
</evidence>
<dbReference type="InterPro" id="IPR011009">
    <property type="entry name" value="Kinase-like_dom_sf"/>
</dbReference>
<dbReference type="SUPFAM" id="SSF56112">
    <property type="entry name" value="Protein kinase-like (PK-like)"/>
    <property type="match status" value="1"/>
</dbReference>
<evidence type="ECO:0000313" key="11">
    <source>
        <dbReference type="EMBL" id="VAW51107.1"/>
    </source>
</evidence>